<dbReference type="Proteomes" id="UP001479436">
    <property type="component" value="Unassembled WGS sequence"/>
</dbReference>
<evidence type="ECO:0000313" key="1">
    <source>
        <dbReference type="EMBL" id="KAK9674603.1"/>
    </source>
</evidence>
<organism evidence="1 2">
    <name type="scientific">Basidiobolus ranarum</name>
    <dbReference type="NCBI Taxonomy" id="34480"/>
    <lineage>
        <taxon>Eukaryota</taxon>
        <taxon>Fungi</taxon>
        <taxon>Fungi incertae sedis</taxon>
        <taxon>Zoopagomycota</taxon>
        <taxon>Entomophthoromycotina</taxon>
        <taxon>Basidiobolomycetes</taxon>
        <taxon>Basidiobolales</taxon>
        <taxon>Basidiobolaceae</taxon>
        <taxon>Basidiobolus</taxon>
    </lineage>
</organism>
<keyword evidence="2" id="KW-1185">Reference proteome</keyword>
<comment type="caution">
    <text evidence="1">The sequence shown here is derived from an EMBL/GenBank/DDBJ whole genome shotgun (WGS) entry which is preliminary data.</text>
</comment>
<proteinExistence type="predicted"/>
<protein>
    <submittedName>
        <fullName evidence="1">Uncharacterized protein</fullName>
    </submittedName>
</protein>
<dbReference type="EMBL" id="JASJQH010010233">
    <property type="protein sequence ID" value="KAK9674603.1"/>
    <property type="molecule type" value="Genomic_DNA"/>
</dbReference>
<reference evidence="1 2" key="1">
    <citation type="submission" date="2023-04" db="EMBL/GenBank/DDBJ databases">
        <title>Genome of Basidiobolus ranarum AG-B5.</title>
        <authorList>
            <person name="Stajich J.E."/>
            <person name="Carter-House D."/>
            <person name="Gryganskyi A."/>
        </authorList>
    </citation>
    <scope>NUCLEOTIDE SEQUENCE [LARGE SCALE GENOMIC DNA]</scope>
    <source>
        <strain evidence="1 2">AG-B5</strain>
    </source>
</reference>
<name>A0ABR2VLJ4_9FUNG</name>
<accession>A0ABR2VLJ4</accession>
<evidence type="ECO:0000313" key="2">
    <source>
        <dbReference type="Proteomes" id="UP001479436"/>
    </source>
</evidence>
<feature type="non-terminal residue" evidence="1">
    <location>
        <position position="283"/>
    </location>
</feature>
<gene>
    <name evidence="1" type="ORF">K7432_017122</name>
</gene>
<sequence>MASRSGPGGVRSPITNSMVPVLRPLGGGGGRIEAVSAPASSVRQIQGQGGIVAGSAGMAPQLLRQVLPLRLVHQSAFAAMAHPSRAKNQGGQTMSGAKSNLYPPVLARGGGKRAGGPLGAGGRFAALYDSVRKLADNQMRLIFGKKVNIKLIRLRSPLLNSYLLAQFIRIQSTKRSLAFIWRKIKRKVAFGAGQFAPAGAASLFQPAGPATLGLASPFSSESHPGGGGHQGGKAAAVKGGSPMGWAGQGGNGPAFGTGNSAPALRFDWNNLVREGSTLAKGVN</sequence>